<evidence type="ECO:0000256" key="4">
    <source>
        <dbReference type="ARBA" id="ARBA00022989"/>
    </source>
</evidence>
<evidence type="ECO:0000256" key="1">
    <source>
        <dbReference type="ARBA" id="ARBA00004141"/>
    </source>
</evidence>
<protein>
    <recommendedName>
        <fullName evidence="9">Mitochondrial inner membrane protein COX18</fullName>
    </recommendedName>
</protein>
<organism evidence="7 8">
    <name type="scientific">Coleophoma cylindrospora</name>
    <dbReference type="NCBI Taxonomy" id="1849047"/>
    <lineage>
        <taxon>Eukaryota</taxon>
        <taxon>Fungi</taxon>
        <taxon>Dikarya</taxon>
        <taxon>Ascomycota</taxon>
        <taxon>Pezizomycotina</taxon>
        <taxon>Leotiomycetes</taxon>
        <taxon>Helotiales</taxon>
        <taxon>Dermateaceae</taxon>
        <taxon>Coleophoma</taxon>
    </lineage>
</organism>
<keyword evidence="4 6" id="KW-1133">Transmembrane helix</keyword>
<comment type="similarity">
    <text evidence="2">Belongs to the OXA1/ALB3/YidC family.</text>
</comment>
<sequence>MAILLRTSMRPQLLSQNPSHLPAALLLQLPPSCRSFHASPRPQFLDAAMGVAHSGLEAIHSTTGLPWAYTLPLAALAIRTTITLPISIYMRRGMQQQIELSPLLNAWRHVFRKKAMQEAIHTGPAAINRQVYKQMSAKRSELFRRWDCPRWRNFLGLVQLPFWLVMIETIRKMCGAHVGLLGMMAARISGGVEDAAATAAAAITSLPQEASLATEGALWFPDLLAPDPHLVLPFMLSGAILLNLSNALPSKNPAVWQKRLVRSLRIVALAIGPLTLQVPSAMLVYWISSSTLAYTQARLLDAFMPLKKPVEPCKPKVITPPSQEL</sequence>
<evidence type="ECO:0000313" key="7">
    <source>
        <dbReference type="EMBL" id="RDW60647.1"/>
    </source>
</evidence>
<comment type="subcellular location">
    <subcellularLocation>
        <location evidence="1">Membrane</location>
        <topology evidence="1">Multi-pass membrane protein</topology>
    </subcellularLocation>
</comment>
<name>A0A3D8QFZ1_9HELO</name>
<evidence type="ECO:0008006" key="9">
    <source>
        <dbReference type="Google" id="ProtNLM"/>
    </source>
</evidence>
<comment type="caution">
    <text evidence="7">The sequence shown here is derived from an EMBL/GenBank/DDBJ whole genome shotgun (WGS) entry which is preliminary data.</text>
</comment>
<dbReference type="PANTHER" id="PTHR12428">
    <property type="entry name" value="OXA1"/>
    <property type="match status" value="1"/>
</dbReference>
<dbReference type="Proteomes" id="UP000256645">
    <property type="component" value="Unassembled WGS sequence"/>
</dbReference>
<dbReference type="InterPro" id="IPR001708">
    <property type="entry name" value="YidC/ALB3/OXA1/COX18"/>
</dbReference>
<evidence type="ECO:0000256" key="3">
    <source>
        <dbReference type="ARBA" id="ARBA00022692"/>
    </source>
</evidence>
<evidence type="ECO:0000256" key="2">
    <source>
        <dbReference type="ARBA" id="ARBA00009877"/>
    </source>
</evidence>
<reference evidence="7 8" key="1">
    <citation type="journal article" date="2018" name="IMA Fungus">
        <title>IMA Genome-F 9: Draft genome sequence of Annulohypoxylon stygium, Aspergillus mulundensis, Berkeleyomyces basicola (syn. Thielaviopsis basicola), Ceratocystis smalleyi, two Cercospora beticola strains, Coleophoma cylindrospora, Fusarium fracticaudum, Phialophora cf. hyalina, and Morchella septimelata.</title>
        <authorList>
            <person name="Wingfield B.D."/>
            <person name="Bills G.F."/>
            <person name="Dong Y."/>
            <person name="Huang W."/>
            <person name="Nel W.J."/>
            <person name="Swalarsk-Parry B.S."/>
            <person name="Vaghefi N."/>
            <person name="Wilken P.M."/>
            <person name="An Z."/>
            <person name="de Beer Z.W."/>
            <person name="De Vos L."/>
            <person name="Chen L."/>
            <person name="Duong T.A."/>
            <person name="Gao Y."/>
            <person name="Hammerbacher A."/>
            <person name="Kikkert J.R."/>
            <person name="Li Y."/>
            <person name="Li H."/>
            <person name="Li K."/>
            <person name="Li Q."/>
            <person name="Liu X."/>
            <person name="Ma X."/>
            <person name="Naidoo K."/>
            <person name="Pethybridge S.J."/>
            <person name="Sun J."/>
            <person name="Steenkamp E.T."/>
            <person name="van der Nest M.A."/>
            <person name="van Wyk S."/>
            <person name="Wingfield M.J."/>
            <person name="Xiong C."/>
            <person name="Yue Q."/>
            <person name="Zhang X."/>
        </authorList>
    </citation>
    <scope>NUCLEOTIDE SEQUENCE [LARGE SCALE GENOMIC DNA]</scope>
    <source>
        <strain evidence="7 8">BP6252</strain>
    </source>
</reference>
<dbReference type="GO" id="GO:0032977">
    <property type="term" value="F:membrane insertase activity"/>
    <property type="evidence" value="ECO:0007669"/>
    <property type="project" value="InterPro"/>
</dbReference>
<proteinExistence type="inferred from homology"/>
<dbReference type="PANTHER" id="PTHR12428:SF65">
    <property type="entry name" value="CYTOCHROME C OXIDASE ASSEMBLY PROTEIN COX18, MITOCHONDRIAL"/>
    <property type="match status" value="1"/>
</dbReference>
<feature type="transmembrane region" description="Helical" evidence="6">
    <location>
        <begin position="266"/>
        <end position="287"/>
    </location>
</feature>
<dbReference type="CDD" id="cd20069">
    <property type="entry name" value="5TM_Oxa1-like"/>
    <property type="match status" value="1"/>
</dbReference>
<dbReference type="STRING" id="1849047.A0A3D8QFZ1"/>
<dbReference type="EMBL" id="PDLM01000015">
    <property type="protein sequence ID" value="RDW60647.1"/>
    <property type="molecule type" value="Genomic_DNA"/>
</dbReference>
<keyword evidence="5 6" id="KW-0472">Membrane</keyword>
<accession>A0A3D8QFZ1</accession>
<evidence type="ECO:0000256" key="5">
    <source>
        <dbReference type="ARBA" id="ARBA00023136"/>
    </source>
</evidence>
<dbReference type="GO" id="GO:0033617">
    <property type="term" value="P:mitochondrial respiratory chain complex IV assembly"/>
    <property type="evidence" value="ECO:0007669"/>
    <property type="project" value="TreeGrafter"/>
</dbReference>
<dbReference type="GO" id="GO:0032979">
    <property type="term" value="P:protein insertion into mitochondrial inner membrane from matrix"/>
    <property type="evidence" value="ECO:0007669"/>
    <property type="project" value="TreeGrafter"/>
</dbReference>
<dbReference type="OrthoDB" id="2148490at2759"/>
<dbReference type="GO" id="GO:0005743">
    <property type="term" value="C:mitochondrial inner membrane"/>
    <property type="evidence" value="ECO:0007669"/>
    <property type="project" value="TreeGrafter"/>
</dbReference>
<keyword evidence="3 6" id="KW-0812">Transmembrane</keyword>
<evidence type="ECO:0000313" key="8">
    <source>
        <dbReference type="Proteomes" id="UP000256645"/>
    </source>
</evidence>
<keyword evidence="8" id="KW-1185">Reference proteome</keyword>
<evidence type="ECO:0000256" key="6">
    <source>
        <dbReference type="SAM" id="Phobius"/>
    </source>
</evidence>
<gene>
    <name evidence="7" type="ORF">BP6252_12030</name>
</gene>
<dbReference type="AlphaFoldDB" id="A0A3D8QFZ1"/>